<feature type="domain" description="PA" evidence="10">
    <location>
        <begin position="71"/>
        <end position="131"/>
    </location>
</feature>
<evidence type="ECO:0000256" key="7">
    <source>
        <dbReference type="ARBA" id="ARBA00023180"/>
    </source>
</evidence>
<feature type="domain" description="Vacuolar sorting receptor thioredoxin-like" evidence="11">
    <location>
        <begin position="154"/>
        <end position="348"/>
    </location>
</feature>
<dbReference type="Pfam" id="PF25011">
    <property type="entry name" value="VSR_TRX"/>
    <property type="match status" value="1"/>
</dbReference>
<keyword evidence="3 9" id="KW-0732">Signal</keyword>
<evidence type="ECO:0000259" key="10">
    <source>
        <dbReference type="Pfam" id="PF02225"/>
    </source>
</evidence>
<evidence type="ECO:0000256" key="2">
    <source>
        <dbReference type="ARBA" id="ARBA00022692"/>
    </source>
</evidence>
<evidence type="ECO:0008006" key="14">
    <source>
        <dbReference type="Google" id="ProtNLM"/>
    </source>
</evidence>
<dbReference type="InterPro" id="IPR056858">
    <property type="entry name" value="VSR_TRX"/>
</dbReference>
<dbReference type="PANTHER" id="PTHR22702:SF1">
    <property type="entry name" value="PROTEASE-ASSOCIATED DOMAIN-CONTAINING PROTEIN 1"/>
    <property type="match status" value="1"/>
</dbReference>
<keyword evidence="7" id="KW-0325">Glycoprotein</keyword>
<dbReference type="Pfam" id="PF02225">
    <property type="entry name" value="PA"/>
    <property type="match status" value="1"/>
</dbReference>
<evidence type="ECO:0000256" key="8">
    <source>
        <dbReference type="ARBA" id="ARBA00037847"/>
    </source>
</evidence>
<comment type="subcellular location">
    <subcellularLocation>
        <location evidence="8">Endomembrane system</location>
        <topology evidence="8">Single-pass membrane protein</topology>
    </subcellularLocation>
    <subcellularLocation>
        <location evidence="1">Membrane</location>
        <topology evidence="1">Single-pass type I membrane protein</topology>
    </subcellularLocation>
</comment>
<protein>
    <recommendedName>
        <fullName evidence="14">PA domain-containing protein</fullName>
    </recommendedName>
</protein>
<evidence type="ECO:0000313" key="12">
    <source>
        <dbReference type="EMBL" id="KAI3911388.1"/>
    </source>
</evidence>
<dbReference type="PANTHER" id="PTHR22702">
    <property type="entry name" value="PROTEASE-ASSOCIATED DOMAIN-CONTAINING PROTEIN"/>
    <property type="match status" value="1"/>
</dbReference>
<reference evidence="12" key="1">
    <citation type="submission" date="2022-04" db="EMBL/GenBank/DDBJ databases">
        <title>A functionally conserved STORR gene fusion in Papaver species that diverged 16.8 million years ago.</title>
        <authorList>
            <person name="Catania T."/>
        </authorList>
    </citation>
    <scope>NUCLEOTIDE SEQUENCE</scope>
    <source>
        <strain evidence="12">S-188037</strain>
    </source>
</reference>
<evidence type="ECO:0000256" key="1">
    <source>
        <dbReference type="ARBA" id="ARBA00004479"/>
    </source>
</evidence>
<keyword evidence="4" id="KW-0677">Repeat</keyword>
<keyword evidence="6" id="KW-0472">Membrane</keyword>
<keyword evidence="5" id="KW-1133">Transmembrane helix</keyword>
<accession>A0AAD4XGW6</accession>
<feature type="signal peptide" evidence="9">
    <location>
        <begin position="1"/>
        <end position="21"/>
    </location>
</feature>
<evidence type="ECO:0000256" key="9">
    <source>
        <dbReference type="SAM" id="SignalP"/>
    </source>
</evidence>
<keyword evidence="2" id="KW-0812">Transmembrane</keyword>
<evidence type="ECO:0000256" key="6">
    <source>
        <dbReference type="ARBA" id="ARBA00023136"/>
    </source>
</evidence>
<dbReference type="EMBL" id="JAJJMB010010045">
    <property type="protein sequence ID" value="KAI3911388.1"/>
    <property type="molecule type" value="Genomic_DNA"/>
</dbReference>
<feature type="chain" id="PRO_5042257765" description="PA domain-containing protein" evidence="9">
    <location>
        <begin position="22"/>
        <end position="370"/>
    </location>
</feature>
<dbReference type="AlphaFoldDB" id="A0AAD4XGW6"/>
<evidence type="ECO:0000259" key="11">
    <source>
        <dbReference type="Pfam" id="PF25011"/>
    </source>
</evidence>
<evidence type="ECO:0000256" key="5">
    <source>
        <dbReference type="ARBA" id="ARBA00022989"/>
    </source>
</evidence>
<organism evidence="12 13">
    <name type="scientific">Papaver atlanticum</name>
    <dbReference type="NCBI Taxonomy" id="357466"/>
    <lineage>
        <taxon>Eukaryota</taxon>
        <taxon>Viridiplantae</taxon>
        <taxon>Streptophyta</taxon>
        <taxon>Embryophyta</taxon>
        <taxon>Tracheophyta</taxon>
        <taxon>Spermatophyta</taxon>
        <taxon>Magnoliopsida</taxon>
        <taxon>Ranunculales</taxon>
        <taxon>Papaveraceae</taxon>
        <taxon>Papaveroideae</taxon>
        <taxon>Papaver</taxon>
    </lineage>
</organism>
<gene>
    <name evidence="12" type="ORF">MKW98_010275</name>
</gene>
<evidence type="ECO:0000256" key="4">
    <source>
        <dbReference type="ARBA" id="ARBA00022737"/>
    </source>
</evidence>
<dbReference type="GO" id="GO:0012505">
    <property type="term" value="C:endomembrane system"/>
    <property type="evidence" value="ECO:0007669"/>
    <property type="project" value="UniProtKB-SubCell"/>
</dbReference>
<evidence type="ECO:0000256" key="3">
    <source>
        <dbReference type="ARBA" id="ARBA00022729"/>
    </source>
</evidence>
<comment type="caution">
    <text evidence="12">The sequence shown here is derived from an EMBL/GenBank/DDBJ whole genome shotgun (WGS) entry which is preliminary data.</text>
</comment>
<dbReference type="GO" id="GO:0016020">
    <property type="term" value="C:membrane"/>
    <property type="evidence" value="ECO:0007669"/>
    <property type="project" value="UniProtKB-SubCell"/>
</dbReference>
<name>A0AAD4XGW6_9MAGN</name>
<sequence>MKGKLGAFILVFFLVINSCMGEIEKKCLTITSTKSLKHDYDCAILNFGSSQDQEATVIGNVIYPKMNTKGCKDFNCYFKLKAWYAQNAGASAVLVADYFVEPLPTIILTEYHLRNVSIPSILITKTLGDSIKKALFNDKMVNVKLNWRKSPVYVEYEFWTDINSGCGTKCDKQIEFVHKFKRAAKLLEQKGYTKFTPHYPIWYCPIAFTLTKQCKSQYFSKGYDGKDVVIENLRQLCLFKVANESGTPWVWWDYVTEFGNRCSMKEQKFNKECADQVIQSLGLDIVKIDECMGDDFNADVENPILSAEQDAQLNKGSRGNVTIIPTLVINNKIYKGKLEKGGVLKAICEVLPVNKKPDICSDHEKGQESD</sequence>
<dbReference type="InterPro" id="IPR003137">
    <property type="entry name" value="PA_domain"/>
</dbReference>
<proteinExistence type="predicted"/>
<evidence type="ECO:0000313" key="13">
    <source>
        <dbReference type="Proteomes" id="UP001202328"/>
    </source>
</evidence>
<dbReference type="Proteomes" id="UP001202328">
    <property type="component" value="Unassembled WGS sequence"/>
</dbReference>
<keyword evidence="13" id="KW-1185">Reference proteome</keyword>
<dbReference type="Gene3D" id="3.50.30.30">
    <property type="match status" value="2"/>
</dbReference>